<evidence type="ECO:0000256" key="1">
    <source>
        <dbReference type="SAM" id="SignalP"/>
    </source>
</evidence>
<organism evidence="2 3">
    <name type="scientific">Roseovarius albus</name>
    <dbReference type="NCBI Taxonomy" id="1247867"/>
    <lineage>
        <taxon>Bacteria</taxon>
        <taxon>Pseudomonadati</taxon>
        <taxon>Pseudomonadota</taxon>
        <taxon>Alphaproteobacteria</taxon>
        <taxon>Rhodobacterales</taxon>
        <taxon>Roseobacteraceae</taxon>
        <taxon>Roseovarius</taxon>
    </lineage>
</organism>
<protein>
    <recommendedName>
        <fullName evidence="4">Lipoprotein</fullName>
    </recommendedName>
</protein>
<evidence type="ECO:0000313" key="3">
    <source>
        <dbReference type="Proteomes" id="UP000193061"/>
    </source>
</evidence>
<feature type="signal peptide" evidence="1">
    <location>
        <begin position="1"/>
        <end position="21"/>
    </location>
</feature>
<keyword evidence="3" id="KW-1185">Reference proteome</keyword>
<dbReference type="PROSITE" id="PS51257">
    <property type="entry name" value="PROKAR_LIPOPROTEIN"/>
    <property type="match status" value="1"/>
</dbReference>
<accession>A0A1X6Z8R2</accession>
<sequence length="85" mass="9247">MRAICVLLFPVLLLACGSVTEDTPGQIYRVKSGSVTILGAKNHGAEAKPTRRMIEQAQEACPGASYRSAVPSVEDFNMYEYTFSC</sequence>
<name>A0A1X6Z8R2_9RHOB</name>
<reference evidence="2 3" key="1">
    <citation type="submission" date="2017-03" db="EMBL/GenBank/DDBJ databases">
        <authorList>
            <person name="Afonso C.L."/>
            <person name="Miller P.J."/>
            <person name="Scott M.A."/>
            <person name="Spackman E."/>
            <person name="Goraichik I."/>
            <person name="Dimitrov K.M."/>
            <person name="Suarez D.L."/>
            <person name="Swayne D.E."/>
        </authorList>
    </citation>
    <scope>NUCLEOTIDE SEQUENCE [LARGE SCALE GENOMIC DNA]</scope>
    <source>
        <strain evidence="2 3">CECT 7450</strain>
    </source>
</reference>
<dbReference type="AlphaFoldDB" id="A0A1X6Z8R2"/>
<keyword evidence="1" id="KW-0732">Signal</keyword>
<feature type="chain" id="PRO_5012417189" description="Lipoprotein" evidence="1">
    <location>
        <begin position="22"/>
        <end position="85"/>
    </location>
</feature>
<proteinExistence type="predicted"/>
<dbReference type="EMBL" id="FWFX01000006">
    <property type="protein sequence ID" value="SLN44107.1"/>
    <property type="molecule type" value="Genomic_DNA"/>
</dbReference>
<dbReference type="Proteomes" id="UP000193061">
    <property type="component" value="Unassembled WGS sequence"/>
</dbReference>
<evidence type="ECO:0008006" key="4">
    <source>
        <dbReference type="Google" id="ProtNLM"/>
    </source>
</evidence>
<gene>
    <name evidence="2" type="ORF">ROA7450_02129</name>
</gene>
<evidence type="ECO:0000313" key="2">
    <source>
        <dbReference type="EMBL" id="SLN44107.1"/>
    </source>
</evidence>